<gene>
    <name evidence="2" type="ORF">PHMEG_00020060</name>
</gene>
<dbReference type="STRING" id="4795.A0A225VQD3"/>
<feature type="transmembrane region" description="Helical" evidence="1">
    <location>
        <begin position="190"/>
        <end position="210"/>
    </location>
</feature>
<proteinExistence type="predicted"/>
<reference evidence="3" key="1">
    <citation type="submission" date="2017-03" db="EMBL/GenBank/DDBJ databases">
        <title>Phytopthora megakarya and P. palmivora, two closely related causual agents of cacao black pod achieved similar genome size and gene model numbers by different mechanisms.</title>
        <authorList>
            <person name="Ali S."/>
            <person name="Shao J."/>
            <person name="Larry D.J."/>
            <person name="Kronmiller B."/>
            <person name="Shen D."/>
            <person name="Strem M.D."/>
            <person name="Melnick R.L."/>
            <person name="Guiltinan M.J."/>
            <person name="Tyler B.M."/>
            <person name="Meinhardt L.W."/>
            <person name="Bailey B.A."/>
        </authorList>
    </citation>
    <scope>NUCLEOTIDE SEQUENCE [LARGE SCALE GENOMIC DNA]</scope>
    <source>
        <strain evidence="3">zdho120</strain>
    </source>
</reference>
<keyword evidence="1" id="KW-0812">Transmembrane</keyword>
<organism evidence="2 3">
    <name type="scientific">Phytophthora megakarya</name>
    <dbReference type="NCBI Taxonomy" id="4795"/>
    <lineage>
        <taxon>Eukaryota</taxon>
        <taxon>Sar</taxon>
        <taxon>Stramenopiles</taxon>
        <taxon>Oomycota</taxon>
        <taxon>Peronosporomycetes</taxon>
        <taxon>Peronosporales</taxon>
        <taxon>Peronosporaceae</taxon>
        <taxon>Phytophthora</taxon>
    </lineage>
</organism>
<feature type="transmembrane region" description="Helical" evidence="1">
    <location>
        <begin position="216"/>
        <end position="234"/>
    </location>
</feature>
<protein>
    <submittedName>
        <fullName evidence="2">Uncharacterized protein</fullName>
    </submittedName>
</protein>
<keyword evidence="3" id="KW-1185">Reference proteome</keyword>
<keyword evidence="1" id="KW-0472">Membrane</keyword>
<dbReference type="AlphaFoldDB" id="A0A225VQD3"/>
<keyword evidence="1" id="KW-1133">Transmembrane helix</keyword>
<name>A0A225VQD3_9STRA</name>
<comment type="caution">
    <text evidence="2">The sequence shown here is derived from an EMBL/GenBank/DDBJ whole genome shotgun (WGS) entry which is preliminary data.</text>
</comment>
<evidence type="ECO:0000313" key="3">
    <source>
        <dbReference type="Proteomes" id="UP000198211"/>
    </source>
</evidence>
<dbReference type="Proteomes" id="UP000198211">
    <property type="component" value="Unassembled WGS sequence"/>
</dbReference>
<dbReference type="OrthoDB" id="6407410at2759"/>
<accession>A0A225VQD3</accession>
<evidence type="ECO:0000313" key="2">
    <source>
        <dbReference type="EMBL" id="OWZ07535.1"/>
    </source>
</evidence>
<dbReference type="EMBL" id="NBNE01003502">
    <property type="protein sequence ID" value="OWZ07535.1"/>
    <property type="molecule type" value="Genomic_DNA"/>
</dbReference>
<evidence type="ECO:0000256" key="1">
    <source>
        <dbReference type="SAM" id="Phobius"/>
    </source>
</evidence>
<sequence length="271" mass="30617">MMYHPNRTPAPATPILGDDCNHTTDPDQCRKLAAKIFNTTLEVVLAVAGVTMLTVQTGILPVGDKKDQGNWVEILSQVMNCVFMWKTVTNHPYYIVRLVMASHVLNSSDEQRGRKWGPGIRGACYLQHQFPLLVFHRATILDTDVDKSETQCFDKSDIANDSLQTTIKEISRLGNYLFLRDDVKHLQKSLIILNCGCLFQYLMTAYMWSYDASSRPAFVMPALLPPTILCNVIGEYRLKKLNKRGEARRLIIADGIPVFRELSIQRAVTSP</sequence>